<proteinExistence type="predicted"/>
<name>A0ABR2CZW6_9ROSI</name>
<comment type="caution">
    <text evidence="1">The sequence shown here is derived from an EMBL/GenBank/DDBJ whole genome shotgun (WGS) entry which is preliminary data.</text>
</comment>
<reference evidence="1 2" key="1">
    <citation type="journal article" date="2024" name="G3 (Bethesda)">
        <title>Genome assembly of Hibiscus sabdariffa L. provides insights into metabolisms of medicinal natural products.</title>
        <authorList>
            <person name="Kim T."/>
        </authorList>
    </citation>
    <scope>NUCLEOTIDE SEQUENCE [LARGE SCALE GENOMIC DNA]</scope>
    <source>
        <strain evidence="1">TK-2024</strain>
        <tissue evidence="1">Old leaves</tissue>
    </source>
</reference>
<dbReference type="EMBL" id="JBBPBM010000039">
    <property type="protein sequence ID" value="KAK8525992.1"/>
    <property type="molecule type" value="Genomic_DNA"/>
</dbReference>
<evidence type="ECO:0000313" key="1">
    <source>
        <dbReference type="EMBL" id="KAK8525992.1"/>
    </source>
</evidence>
<keyword evidence="2" id="KW-1185">Reference proteome</keyword>
<protein>
    <submittedName>
        <fullName evidence="1">Uncharacterized protein</fullName>
    </submittedName>
</protein>
<sequence length="78" mass="8983">MKSNMMLPQFSNVAEQRMEFPGLPSDHCSYCLEKPMQRHKVNVQTTDPKLLIVHLLPSPVRKCVITLVTVFHPFRFSG</sequence>
<dbReference type="Proteomes" id="UP001472677">
    <property type="component" value="Unassembled WGS sequence"/>
</dbReference>
<gene>
    <name evidence="1" type="ORF">V6N12_020474</name>
</gene>
<accession>A0ABR2CZW6</accession>
<evidence type="ECO:0000313" key="2">
    <source>
        <dbReference type="Proteomes" id="UP001472677"/>
    </source>
</evidence>
<organism evidence="1 2">
    <name type="scientific">Hibiscus sabdariffa</name>
    <name type="common">roselle</name>
    <dbReference type="NCBI Taxonomy" id="183260"/>
    <lineage>
        <taxon>Eukaryota</taxon>
        <taxon>Viridiplantae</taxon>
        <taxon>Streptophyta</taxon>
        <taxon>Embryophyta</taxon>
        <taxon>Tracheophyta</taxon>
        <taxon>Spermatophyta</taxon>
        <taxon>Magnoliopsida</taxon>
        <taxon>eudicotyledons</taxon>
        <taxon>Gunneridae</taxon>
        <taxon>Pentapetalae</taxon>
        <taxon>rosids</taxon>
        <taxon>malvids</taxon>
        <taxon>Malvales</taxon>
        <taxon>Malvaceae</taxon>
        <taxon>Malvoideae</taxon>
        <taxon>Hibiscus</taxon>
    </lineage>
</organism>